<gene>
    <name evidence="3" type="ORF">Ciccas_009734</name>
</gene>
<dbReference type="Pfam" id="PF23302">
    <property type="entry name" value="HTH_DNAJC9"/>
    <property type="match status" value="1"/>
</dbReference>
<dbReference type="InterPro" id="IPR052594">
    <property type="entry name" value="J_domain-containing_protein"/>
</dbReference>
<dbReference type="SMART" id="SM00271">
    <property type="entry name" value="DnaJ"/>
    <property type="match status" value="1"/>
</dbReference>
<organism evidence="3 4">
    <name type="scientific">Cichlidogyrus casuarinus</name>
    <dbReference type="NCBI Taxonomy" id="1844966"/>
    <lineage>
        <taxon>Eukaryota</taxon>
        <taxon>Metazoa</taxon>
        <taxon>Spiralia</taxon>
        <taxon>Lophotrochozoa</taxon>
        <taxon>Platyhelminthes</taxon>
        <taxon>Monogenea</taxon>
        <taxon>Monopisthocotylea</taxon>
        <taxon>Dactylogyridea</taxon>
        <taxon>Ancyrocephalidae</taxon>
        <taxon>Cichlidogyrus</taxon>
    </lineage>
</organism>
<dbReference type="PRINTS" id="PR00625">
    <property type="entry name" value="JDOMAIN"/>
</dbReference>
<dbReference type="InterPro" id="IPR018253">
    <property type="entry name" value="DnaJ_domain_CS"/>
</dbReference>
<evidence type="ECO:0000313" key="3">
    <source>
        <dbReference type="EMBL" id="KAL3311684.1"/>
    </source>
</evidence>
<dbReference type="PROSITE" id="PS00636">
    <property type="entry name" value="DNAJ_1"/>
    <property type="match status" value="1"/>
</dbReference>
<evidence type="ECO:0000313" key="4">
    <source>
        <dbReference type="Proteomes" id="UP001626550"/>
    </source>
</evidence>
<name>A0ABD2PW62_9PLAT</name>
<dbReference type="InterPro" id="IPR056453">
    <property type="entry name" value="HTH_DNAJC9"/>
</dbReference>
<evidence type="ECO:0000259" key="2">
    <source>
        <dbReference type="PROSITE" id="PS50076"/>
    </source>
</evidence>
<dbReference type="Gene3D" id="1.10.287.110">
    <property type="entry name" value="DnaJ domain"/>
    <property type="match status" value="1"/>
</dbReference>
<feature type="compositionally biased region" description="Basic and acidic residues" evidence="1">
    <location>
        <begin position="187"/>
        <end position="209"/>
    </location>
</feature>
<dbReference type="PANTHER" id="PTHR44144:SF1">
    <property type="entry name" value="DNAJ HOMOLOG SUBFAMILY C MEMBER 9"/>
    <property type="match status" value="1"/>
</dbReference>
<feature type="region of interest" description="Disordered" evidence="1">
    <location>
        <begin position="179"/>
        <end position="212"/>
    </location>
</feature>
<proteinExistence type="predicted"/>
<dbReference type="Pfam" id="PF00226">
    <property type="entry name" value="DnaJ"/>
    <property type="match status" value="1"/>
</dbReference>
<dbReference type="PROSITE" id="PS50076">
    <property type="entry name" value="DNAJ_2"/>
    <property type="match status" value="1"/>
</dbReference>
<sequence length="245" mass="28375">MGLLVECKKHFGTTDLFKVLQVKENASNKDVKKAFFEKSKLYHPDKCSDASATEKFQILNRLYSILSDEDKRKIYLETGDVDEDSTLVNISDWKSFWSAFFPKVDLKAVDKLKSEYVGSEQERKDIKENYVKFKGDMNSIMESTMFAEIEREDEIREIINELISSGEVEAYKKYTNESAASKMKRKKDAEKDRNEMIKDSKKSKPKPDLEDLAIAIRSRQQKECASFLDSLEAKYAPKPKKSRTK</sequence>
<feature type="domain" description="J" evidence="2">
    <location>
        <begin position="15"/>
        <end position="79"/>
    </location>
</feature>
<dbReference type="CDD" id="cd06257">
    <property type="entry name" value="DnaJ"/>
    <property type="match status" value="1"/>
</dbReference>
<keyword evidence="4" id="KW-1185">Reference proteome</keyword>
<dbReference type="InterPro" id="IPR001623">
    <property type="entry name" value="DnaJ_domain"/>
</dbReference>
<protein>
    <recommendedName>
        <fullName evidence="2">J domain-containing protein</fullName>
    </recommendedName>
</protein>
<reference evidence="3 4" key="1">
    <citation type="submission" date="2024-11" db="EMBL/GenBank/DDBJ databases">
        <title>Adaptive evolution of stress response genes in parasites aligns with host niche diversity.</title>
        <authorList>
            <person name="Hahn C."/>
            <person name="Resl P."/>
        </authorList>
    </citation>
    <scope>NUCLEOTIDE SEQUENCE [LARGE SCALE GENOMIC DNA]</scope>
    <source>
        <strain evidence="3">EGGRZ-B1_66</strain>
        <tissue evidence="3">Body</tissue>
    </source>
</reference>
<dbReference type="Proteomes" id="UP001626550">
    <property type="component" value="Unassembled WGS sequence"/>
</dbReference>
<evidence type="ECO:0000256" key="1">
    <source>
        <dbReference type="SAM" id="MobiDB-lite"/>
    </source>
</evidence>
<accession>A0ABD2PW62</accession>
<dbReference type="InterPro" id="IPR036869">
    <property type="entry name" value="J_dom_sf"/>
</dbReference>
<dbReference type="AlphaFoldDB" id="A0ABD2PW62"/>
<comment type="caution">
    <text evidence="3">The sequence shown here is derived from an EMBL/GenBank/DDBJ whole genome shotgun (WGS) entry which is preliminary data.</text>
</comment>
<dbReference type="EMBL" id="JBJKFK010002069">
    <property type="protein sequence ID" value="KAL3311684.1"/>
    <property type="molecule type" value="Genomic_DNA"/>
</dbReference>
<dbReference type="SUPFAM" id="SSF46565">
    <property type="entry name" value="Chaperone J-domain"/>
    <property type="match status" value="1"/>
</dbReference>
<dbReference type="PANTHER" id="PTHR44144">
    <property type="entry name" value="DNAJ HOMOLOG SUBFAMILY C MEMBER 9"/>
    <property type="match status" value="1"/>
</dbReference>